<protein>
    <submittedName>
        <fullName evidence="9">Dihydrodiol dehydrogenase 3-like</fullName>
    </submittedName>
</protein>
<evidence type="ECO:0000256" key="1">
    <source>
        <dbReference type="ARBA" id="ARBA00007905"/>
    </source>
</evidence>
<keyword evidence="8" id="KW-1185">Reference proteome</keyword>
<feature type="domain" description="NADP-dependent oxidoreductase" evidence="7">
    <location>
        <begin position="15"/>
        <end position="293"/>
    </location>
</feature>
<feature type="site" description="Lowers pKa of active site Tyr" evidence="6">
    <location>
        <position position="77"/>
    </location>
</feature>
<dbReference type="InterPro" id="IPR036812">
    <property type="entry name" value="NAD(P)_OxRdtase_dom_sf"/>
</dbReference>
<dbReference type="Gene3D" id="3.20.20.100">
    <property type="entry name" value="NADP-dependent oxidoreductase domain"/>
    <property type="match status" value="1"/>
</dbReference>
<dbReference type="AlphaFoldDB" id="A0A6J2Y8S5"/>
<dbReference type="CDD" id="cd19071">
    <property type="entry name" value="AKR_AKR1-5-like"/>
    <property type="match status" value="1"/>
</dbReference>
<reference evidence="9" key="1">
    <citation type="submission" date="2025-08" db="UniProtKB">
        <authorList>
            <consortium name="RefSeq"/>
        </authorList>
    </citation>
    <scope>IDENTIFICATION</scope>
    <source>
        <tissue evidence="9">Gonads</tissue>
    </source>
</reference>
<evidence type="ECO:0000256" key="5">
    <source>
        <dbReference type="PIRSR" id="PIRSR000097-2"/>
    </source>
</evidence>
<keyword evidence="2" id="KW-0521">NADP</keyword>
<dbReference type="SMR" id="A0A6J2Y8S5"/>
<proteinExistence type="inferred from homology"/>
<dbReference type="FunFam" id="3.20.20.100:FF:000006">
    <property type="entry name" value="Aldo-keto reductase family 1 member A1"/>
    <property type="match status" value="1"/>
</dbReference>
<feature type="binding site" evidence="5">
    <location>
        <position position="110"/>
    </location>
    <ligand>
        <name>substrate</name>
    </ligand>
</feature>
<dbReference type="PANTHER" id="PTHR11732">
    <property type="entry name" value="ALDO/KETO REDUCTASE"/>
    <property type="match status" value="1"/>
</dbReference>
<dbReference type="PROSITE" id="PS00062">
    <property type="entry name" value="ALDOKETO_REDUCTASE_2"/>
    <property type="match status" value="1"/>
</dbReference>
<evidence type="ECO:0000256" key="4">
    <source>
        <dbReference type="PIRSR" id="PIRSR000097-1"/>
    </source>
</evidence>
<dbReference type="PRINTS" id="PR00069">
    <property type="entry name" value="ALDKETRDTASE"/>
</dbReference>
<evidence type="ECO:0000256" key="6">
    <source>
        <dbReference type="PIRSR" id="PIRSR000097-3"/>
    </source>
</evidence>
<evidence type="ECO:0000259" key="7">
    <source>
        <dbReference type="Pfam" id="PF00248"/>
    </source>
</evidence>
<evidence type="ECO:0000256" key="2">
    <source>
        <dbReference type="ARBA" id="ARBA00022857"/>
    </source>
</evidence>
<evidence type="ECO:0000313" key="8">
    <source>
        <dbReference type="Proteomes" id="UP000504635"/>
    </source>
</evidence>
<feature type="active site" description="Proton donor" evidence="4">
    <location>
        <position position="48"/>
    </location>
</feature>
<dbReference type="RefSeq" id="XP_030760233.1">
    <property type="nucleotide sequence ID" value="XM_030904373.1"/>
</dbReference>
<dbReference type="Pfam" id="PF00248">
    <property type="entry name" value="Aldo_ket_red"/>
    <property type="match status" value="1"/>
</dbReference>
<dbReference type="Proteomes" id="UP000504635">
    <property type="component" value="Unplaced"/>
</dbReference>
<sequence>MSIPKFGKSNIPAVGYGTFSIVDEAEMEKALDAAIEAGYRHLDTATIYDNEHLIGKVLKKWFDSGKLRREEIFITTKLPTHGVHPDRVEKFLNESLEKLQVNYVDLYLIHFPVTTKERLDVVPLEVEPTDLIAVWKKLEEQVDLGRVRSIGLSNFNQKQVAKIVDNSRIKPAANEVEIHVYMQQPELVKFCQDNGVVVISYFSLGNPGINKFFAEHGAPFLKFKLIGLLENPIVEKIAKKHHKTVAQILLKFLVQKNIAVIPKSVTPSRIKQNIDLFDFTLDQSEIKELESLDKGEGVRDHSIIFSKEFIEHPEYPFPRE</sequence>
<dbReference type="GeneID" id="115885453"/>
<accession>A0A6J2Y8S5</accession>
<dbReference type="InParanoid" id="A0A6J2Y8S5"/>
<dbReference type="GO" id="GO:0016491">
    <property type="term" value="F:oxidoreductase activity"/>
    <property type="evidence" value="ECO:0007669"/>
    <property type="project" value="UniProtKB-KW"/>
</dbReference>
<gene>
    <name evidence="9" type="primary">LOC115885453</name>
</gene>
<dbReference type="OrthoDB" id="416253at2759"/>
<dbReference type="InterPro" id="IPR018170">
    <property type="entry name" value="Aldo/ket_reductase_CS"/>
</dbReference>
<keyword evidence="3" id="KW-0560">Oxidoreductase</keyword>
<dbReference type="KEGG" id="soy:115885453"/>
<evidence type="ECO:0000313" key="9">
    <source>
        <dbReference type="RefSeq" id="XP_030760233.1"/>
    </source>
</evidence>
<dbReference type="InterPro" id="IPR020471">
    <property type="entry name" value="AKR"/>
</dbReference>
<name>A0A6J2Y8S5_SITOR</name>
<dbReference type="SUPFAM" id="SSF51430">
    <property type="entry name" value="NAD(P)-linked oxidoreductase"/>
    <property type="match status" value="1"/>
</dbReference>
<dbReference type="InterPro" id="IPR023210">
    <property type="entry name" value="NADP_OxRdtase_dom"/>
</dbReference>
<dbReference type="PIRSF" id="PIRSF000097">
    <property type="entry name" value="AKR"/>
    <property type="match status" value="1"/>
</dbReference>
<dbReference type="PROSITE" id="PS00798">
    <property type="entry name" value="ALDOKETO_REDUCTASE_1"/>
    <property type="match status" value="1"/>
</dbReference>
<organism evidence="8 9">
    <name type="scientific">Sitophilus oryzae</name>
    <name type="common">Rice weevil</name>
    <name type="synonym">Curculio oryzae</name>
    <dbReference type="NCBI Taxonomy" id="7048"/>
    <lineage>
        <taxon>Eukaryota</taxon>
        <taxon>Metazoa</taxon>
        <taxon>Ecdysozoa</taxon>
        <taxon>Arthropoda</taxon>
        <taxon>Hexapoda</taxon>
        <taxon>Insecta</taxon>
        <taxon>Pterygota</taxon>
        <taxon>Neoptera</taxon>
        <taxon>Endopterygota</taxon>
        <taxon>Coleoptera</taxon>
        <taxon>Polyphaga</taxon>
        <taxon>Cucujiformia</taxon>
        <taxon>Curculionidae</taxon>
        <taxon>Dryophthorinae</taxon>
        <taxon>Sitophilus</taxon>
    </lineage>
</organism>
<evidence type="ECO:0000256" key="3">
    <source>
        <dbReference type="ARBA" id="ARBA00023002"/>
    </source>
</evidence>
<dbReference type="PROSITE" id="PS00063">
    <property type="entry name" value="ALDOKETO_REDUCTASE_3"/>
    <property type="match status" value="1"/>
</dbReference>
<comment type="similarity">
    <text evidence="1">Belongs to the aldo/keto reductase family.</text>
</comment>